<feature type="region of interest" description="Disordered" evidence="1">
    <location>
        <begin position="1"/>
        <end position="21"/>
    </location>
</feature>
<evidence type="ECO:0000313" key="3">
    <source>
        <dbReference type="EMBL" id="QRF03639.1"/>
    </source>
</evidence>
<organism evidence="3 4">
    <name type="scientific">Streptomyces koyangensis</name>
    <dbReference type="NCBI Taxonomy" id="188770"/>
    <lineage>
        <taxon>Bacteria</taxon>
        <taxon>Bacillati</taxon>
        <taxon>Actinomycetota</taxon>
        <taxon>Actinomycetes</taxon>
        <taxon>Kitasatosporales</taxon>
        <taxon>Streptomycetaceae</taxon>
        <taxon>Streptomyces</taxon>
        <taxon>Streptomyces aurantiacus group</taxon>
    </lineage>
</organism>
<keyword evidence="2" id="KW-0812">Transmembrane</keyword>
<feature type="transmembrane region" description="Helical" evidence="2">
    <location>
        <begin position="95"/>
        <end position="119"/>
    </location>
</feature>
<feature type="transmembrane region" description="Helical" evidence="2">
    <location>
        <begin position="37"/>
        <end position="56"/>
    </location>
</feature>
<accession>A0ABX7EHG7</accession>
<feature type="transmembrane region" description="Helical" evidence="2">
    <location>
        <begin position="214"/>
        <end position="235"/>
    </location>
</feature>
<keyword evidence="2" id="KW-0472">Membrane</keyword>
<keyword evidence="2" id="KW-1133">Transmembrane helix</keyword>
<dbReference type="EMBL" id="CP049945">
    <property type="protein sequence ID" value="QRF03639.1"/>
    <property type="molecule type" value="Genomic_DNA"/>
</dbReference>
<proteinExistence type="predicted"/>
<sequence>MSATLNRAVGQATSSAPSSPSFGTLARVVLRLHRGALLTWVAVVVLVGAELVWLRAEGMSVVPDEPRDCGGRLDCLPTEAVAEPDFALHLYLSGWAVPALLCAASVAVAAWAGGALTGAEQERGTAALAWTQSVSPRRWVAAKWGVAGALLVGGVGALVPLYLWSRAVPYMSVSPFDDWTDWLVFTASGPVAPALFLLALTLGAYVGLLLRRSLVALAVSAGAMFGVVQGLPLLIPHLWPADRVFGWEMGAAPARAWVVSEEAVDAQGRAVSMDGCYRESDALIRQCVEAKGGVGFETVYHPVSHAVPLHLAETALILALTAALAFAALRLLRRRTP</sequence>
<gene>
    <name evidence="3" type="ORF">G9U55_16595</name>
</gene>
<evidence type="ECO:0000256" key="1">
    <source>
        <dbReference type="SAM" id="MobiDB-lite"/>
    </source>
</evidence>
<evidence type="ECO:0000313" key="4">
    <source>
        <dbReference type="Proteomes" id="UP000596311"/>
    </source>
</evidence>
<name>A0ABX7EHG7_9ACTN</name>
<dbReference type="Proteomes" id="UP000596311">
    <property type="component" value="Chromosome"/>
</dbReference>
<evidence type="ECO:0000256" key="2">
    <source>
        <dbReference type="SAM" id="Phobius"/>
    </source>
</evidence>
<reference evidence="3 4" key="1">
    <citation type="submission" date="2020-03" db="EMBL/GenBank/DDBJ databases">
        <title>Genome mining and metabolic profiling illuminate the polycyclic tetramate macrolactams from Streptomyces koyangensis SCSIO 5802.</title>
        <authorList>
            <person name="Ding W."/>
        </authorList>
    </citation>
    <scope>NUCLEOTIDE SEQUENCE [LARGE SCALE GENOMIC DNA]</scope>
    <source>
        <strain evidence="3 4">SCSIO 5802</strain>
    </source>
</reference>
<protein>
    <submittedName>
        <fullName evidence="3">ABC transporter</fullName>
    </submittedName>
</protein>
<keyword evidence="4" id="KW-1185">Reference proteome</keyword>
<feature type="transmembrane region" description="Helical" evidence="2">
    <location>
        <begin position="140"/>
        <end position="162"/>
    </location>
</feature>
<feature type="transmembrane region" description="Helical" evidence="2">
    <location>
        <begin position="314"/>
        <end position="332"/>
    </location>
</feature>
<feature type="transmembrane region" description="Helical" evidence="2">
    <location>
        <begin position="182"/>
        <end position="207"/>
    </location>
</feature>